<reference evidence="1 2" key="1">
    <citation type="submission" date="2005-09" db="EMBL/GenBank/DDBJ databases">
        <authorList>
            <person name="Mural R.J."/>
            <person name="Li P.W."/>
            <person name="Adams M.D."/>
            <person name="Amanatides P.G."/>
            <person name="Baden-Tillson H."/>
            <person name="Barnstead M."/>
            <person name="Chin S.H."/>
            <person name="Dew I."/>
            <person name="Evans C.A."/>
            <person name="Ferriera S."/>
            <person name="Flanigan M."/>
            <person name="Fosler C."/>
            <person name="Glodek A."/>
            <person name="Gu Z."/>
            <person name="Holt R.A."/>
            <person name="Jennings D."/>
            <person name="Kraft C.L."/>
            <person name="Lu F."/>
            <person name="Nguyen T."/>
            <person name="Nusskern D.R."/>
            <person name="Pfannkoch C.M."/>
            <person name="Sitter C."/>
            <person name="Sutton G.G."/>
            <person name="Venter J.C."/>
            <person name="Wang Z."/>
            <person name="Woodage T."/>
            <person name="Zheng X.H."/>
            <person name="Zhong F."/>
        </authorList>
    </citation>
    <scope>NUCLEOTIDE SEQUENCE [LARGE SCALE GENOMIC DNA]</scope>
    <source>
        <strain>BN</strain>
        <strain evidence="2">Sprague-Dawley</strain>
    </source>
</reference>
<accession>A6IQE8</accession>
<gene>
    <name evidence="1" type="ORF">rCG_36444</name>
</gene>
<protein>
    <submittedName>
        <fullName evidence="1">RCG36444</fullName>
    </submittedName>
</protein>
<organism evidence="1 2">
    <name type="scientific">Rattus norvegicus</name>
    <name type="common">Rat</name>
    <dbReference type="NCBI Taxonomy" id="10116"/>
    <lineage>
        <taxon>Eukaryota</taxon>
        <taxon>Metazoa</taxon>
        <taxon>Chordata</taxon>
        <taxon>Craniata</taxon>
        <taxon>Vertebrata</taxon>
        <taxon>Euteleostomi</taxon>
        <taxon>Mammalia</taxon>
        <taxon>Eutheria</taxon>
        <taxon>Euarchontoglires</taxon>
        <taxon>Glires</taxon>
        <taxon>Rodentia</taxon>
        <taxon>Myomorpha</taxon>
        <taxon>Muroidea</taxon>
        <taxon>Muridae</taxon>
        <taxon>Murinae</taxon>
        <taxon>Rattus</taxon>
    </lineage>
</organism>
<name>A6IQE8_RAT</name>
<sequence length="31" mass="3535">MAELAYQSPFYAVIYMLAARLSNSQNLEPEN</sequence>
<evidence type="ECO:0000313" key="1">
    <source>
        <dbReference type="EMBL" id="EDL95866.1"/>
    </source>
</evidence>
<evidence type="ECO:0000313" key="2">
    <source>
        <dbReference type="Proteomes" id="UP000234681"/>
    </source>
</evidence>
<dbReference type="Proteomes" id="UP000234681">
    <property type="component" value="Chromosome X"/>
</dbReference>
<proteinExistence type="predicted"/>
<dbReference type="AlphaFoldDB" id="A6IQE8"/>
<dbReference type="EMBL" id="CH473966">
    <property type="protein sequence ID" value="EDL95866.1"/>
    <property type="molecule type" value="Genomic_DNA"/>
</dbReference>